<dbReference type="OrthoDB" id="566409at2759"/>
<evidence type="ECO:0000313" key="1">
    <source>
        <dbReference type="EMBL" id="KAI5078467.1"/>
    </source>
</evidence>
<accession>A0A9D4V358</accession>
<sequence length="210" mass="23090">MSGPNQPEGPPYSVARASTFFYYLHNVDTMAKCWNADGNLMQVLGTARMLVGEPMESATPNEIAGFCVGAVIVPAAPAAPRVDLYIAQSQRRSLKLCLVCGGLRRVHCVKCKGRGRELPDWTSSLIAAWNRKTIAESPSSPCIFCEGKGHFPCSSCSLCKSPSKRRICQDVVCKTEQPLPVDYVNDMWHARELASGRCPLPLYQYMEEGD</sequence>
<reference evidence="1" key="1">
    <citation type="submission" date="2021-01" db="EMBL/GenBank/DDBJ databases">
        <title>Adiantum capillus-veneris genome.</title>
        <authorList>
            <person name="Fang Y."/>
            <person name="Liao Q."/>
        </authorList>
    </citation>
    <scope>NUCLEOTIDE SEQUENCE</scope>
    <source>
        <strain evidence="1">H3</strain>
        <tissue evidence="1">Leaf</tissue>
    </source>
</reference>
<dbReference type="PANTHER" id="PTHR37760:SF1">
    <property type="entry name" value="CHAPERONE"/>
    <property type="match status" value="1"/>
</dbReference>
<evidence type="ECO:0000313" key="2">
    <source>
        <dbReference type="Proteomes" id="UP000886520"/>
    </source>
</evidence>
<keyword evidence="2" id="KW-1185">Reference proteome</keyword>
<dbReference type="PANTHER" id="PTHR37760">
    <property type="entry name" value="CHAPERONE"/>
    <property type="match status" value="1"/>
</dbReference>
<protein>
    <submittedName>
        <fullName evidence="1">Uncharacterized protein</fullName>
    </submittedName>
</protein>
<name>A0A9D4V358_ADICA</name>
<gene>
    <name evidence="1" type="ORF">GOP47_0006138</name>
</gene>
<organism evidence="1 2">
    <name type="scientific">Adiantum capillus-veneris</name>
    <name type="common">Maidenhair fern</name>
    <dbReference type="NCBI Taxonomy" id="13818"/>
    <lineage>
        <taxon>Eukaryota</taxon>
        <taxon>Viridiplantae</taxon>
        <taxon>Streptophyta</taxon>
        <taxon>Embryophyta</taxon>
        <taxon>Tracheophyta</taxon>
        <taxon>Polypodiopsida</taxon>
        <taxon>Polypodiidae</taxon>
        <taxon>Polypodiales</taxon>
        <taxon>Pteridineae</taxon>
        <taxon>Pteridaceae</taxon>
        <taxon>Vittarioideae</taxon>
        <taxon>Adiantum</taxon>
    </lineage>
</organism>
<dbReference type="Proteomes" id="UP000886520">
    <property type="component" value="Chromosome 6"/>
</dbReference>
<dbReference type="AlphaFoldDB" id="A0A9D4V358"/>
<proteinExistence type="predicted"/>
<comment type="caution">
    <text evidence="1">The sequence shown here is derived from an EMBL/GenBank/DDBJ whole genome shotgun (WGS) entry which is preliminary data.</text>
</comment>
<dbReference type="EMBL" id="JABFUD020000006">
    <property type="protein sequence ID" value="KAI5078467.1"/>
    <property type="molecule type" value="Genomic_DNA"/>
</dbReference>